<keyword evidence="3" id="KW-1185">Reference proteome</keyword>
<comment type="caution">
    <text evidence="2">The sequence shown here is derived from an EMBL/GenBank/DDBJ whole genome shotgun (WGS) entry which is preliminary data.</text>
</comment>
<feature type="region of interest" description="Disordered" evidence="1">
    <location>
        <begin position="186"/>
        <end position="209"/>
    </location>
</feature>
<accession>A0A8K1LM15</accession>
<dbReference type="AlphaFoldDB" id="A0A8K1LM15"/>
<dbReference type="Proteomes" id="UP000796761">
    <property type="component" value="Unassembled WGS sequence"/>
</dbReference>
<evidence type="ECO:0000313" key="2">
    <source>
        <dbReference type="EMBL" id="TRZ18528.1"/>
    </source>
</evidence>
<sequence>MSGSFKTGALPPVVTSGTDCVSFRNCETQPRTDLCKELPANGAAAQPSWPRGNSPGIVRPSPGLTSARNCQQMEQQLSHRGPVETAQIVTACQSATRFSETPRNLKLEKQHFHKMHKVLQAMVSTFSGDLITTRPAINSAWVVVLSPPHPECLPSPGSSATNLSTGKQVVDQQWTGTAAHEKTTFKSQSLVKSSQSHTPGSQIKLRQKGKCGNKDHAVLEKLLLS</sequence>
<protein>
    <submittedName>
        <fullName evidence="2">Uncharacterized protein</fullName>
    </submittedName>
</protein>
<proteinExistence type="predicted"/>
<evidence type="ECO:0000313" key="3">
    <source>
        <dbReference type="Proteomes" id="UP000796761"/>
    </source>
</evidence>
<gene>
    <name evidence="2" type="ORF">HGM15179_008583</name>
</gene>
<dbReference type="EMBL" id="SWJQ01000220">
    <property type="protein sequence ID" value="TRZ18528.1"/>
    <property type="molecule type" value="Genomic_DNA"/>
</dbReference>
<organism evidence="2 3">
    <name type="scientific">Zosterops borbonicus</name>
    <dbReference type="NCBI Taxonomy" id="364589"/>
    <lineage>
        <taxon>Eukaryota</taxon>
        <taxon>Metazoa</taxon>
        <taxon>Chordata</taxon>
        <taxon>Craniata</taxon>
        <taxon>Vertebrata</taxon>
        <taxon>Euteleostomi</taxon>
        <taxon>Archelosauria</taxon>
        <taxon>Archosauria</taxon>
        <taxon>Dinosauria</taxon>
        <taxon>Saurischia</taxon>
        <taxon>Theropoda</taxon>
        <taxon>Coelurosauria</taxon>
        <taxon>Aves</taxon>
        <taxon>Neognathae</taxon>
        <taxon>Neoaves</taxon>
        <taxon>Telluraves</taxon>
        <taxon>Australaves</taxon>
        <taxon>Passeriformes</taxon>
        <taxon>Sylvioidea</taxon>
        <taxon>Zosteropidae</taxon>
        <taxon>Zosterops</taxon>
    </lineage>
</organism>
<name>A0A8K1LM15_9PASS</name>
<feature type="compositionally biased region" description="Polar residues" evidence="1">
    <location>
        <begin position="186"/>
        <end position="201"/>
    </location>
</feature>
<reference evidence="2" key="1">
    <citation type="submission" date="2019-04" db="EMBL/GenBank/DDBJ databases">
        <title>Genome assembly of Zosterops borbonicus 15179.</title>
        <authorList>
            <person name="Leroy T."/>
            <person name="Anselmetti Y."/>
            <person name="Tilak M.-K."/>
            <person name="Nabholz B."/>
        </authorList>
    </citation>
    <scope>NUCLEOTIDE SEQUENCE</scope>
    <source>
        <strain evidence="2">HGM_15179</strain>
        <tissue evidence="2">Muscle</tissue>
    </source>
</reference>
<evidence type="ECO:0000256" key="1">
    <source>
        <dbReference type="SAM" id="MobiDB-lite"/>
    </source>
</evidence>